<dbReference type="AlphaFoldDB" id="A0A2N5RU60"/>
<dbReference type="EMBL" id="PGCJ01001635">
    <property type="protein sequence ID" value="PLW04523.1"/>
    <property type="molecule type" value="Genomic_DNA"/>
</dbReference>
<keyword evidence="1" id="KW-0175">Coiled coil</keyword>
<feature type="compositionally biased region" description="Basic and acidic residues" evidence="2">
    <location>
        <begin position="225"/>
        <end position="241"/>
    </location>
</feature>
<evidence type="ECO:0000256" key="2">
    <source>
        <dbReference type="SAM" id="MobiDB-lite"/>
    </source>
</evidence>
<reference evidence="3 4" key="1">
    <citation type="submission" date="2017-11" db="EMBL/GenBank/DDBJ databases">
        <title>De novo assembly and phasing of dikaryotic genomes from two isolates of Puccinia coronata f. sp. avenae, the causal agent of oat crown rust.</title>
        <authorList>
            <person name="Miller M.E."/>
            <person name="Zhang Y."/>
            <person name="Omidvar V."/>
            <person name="Sperschneider J."/>
            <person name="Schwessinger B."/>
            <person name="Raley C."/>
            <person name="Palmer J.M."/>
            <person name="Garnica D."/>
            <person name="Upadhyaya N."/>
            <person name="Rathjen J."/>
            <person name="Taylor J.M."/>
            <person name="Park R.F."/>
            <person name="Dodds P.N."/>
            <person name="Hirsch C.D."/>
            <person name="Kianian S.F."/>
            <person name="Figueroa M."/>
        </authorList>
    </citation>
    <scope>NUCLEOTIDE SEQUENCE [LARGE SCALE GENOMIC DNA]</scope>
    <source>
        <strain evidence="3">12NC29</strain>
    </source>
</reference>
<evidence type="ECO:0000313" key="4">
    <source>
        <dbReference type="Proteomes" id="UP000235388"/>
    </source>
</evidence>
<dbReference type="Proteomes" id="UP000235388">
    <property type="component" value="Unassembled WGS sequence"/>
</dbReference>
<feature type="region of interest" description="Disordered" evidence="2">
    <location>
        <begin position="190"/>
        <end position="241"/>
    </location>
</feature>
<keyword evidence="4" id="KW-1185">Reference proteome</keyword>
<proteinExistence type="predicted"/>
<protein>
    <submittedName>
        <fullName evidence="3">Uncharacterized protein</fullName>
    </submittedName>
</protein>
<accession>A0A2N5RU60</accession>
<comment type="caution">
    <text evidence="3">The sequence shown here is derived from an EMBL/GenBank/DDBJ whole genome shotgun (WGS) entry which is preliminary data.</text>
</comment>
<evidence type="ECO:0000313" key="3">
    <source>
        <dbReference type="EMBL" id="PLW04523.1"/>
    </source>
</evidence>
<evidence type="ECO:0000256" key="1">
    <source>
        <dbReference type="SAM" id="Coils"/>
    </source>
</evidence>
<sequence>MVLLSELNPPVVNPVGPTLRKLAETEKLGGFPKNMDPTLVAFANHLSEQFNDFFKIHMGNDPEYNTEELFGIESAKCIAHGMKDSTTREHIRKMIGGESMTGQVNMLFECVKTFRSGDTYQEYIRKAREAHDDLIRRMDAINENIADKKTQKLKEQQDQAREKEVAAEINAQRLRDDAIRLAGFQAQRQAEALEQSENPNSIPVEERVQSRQEILSAKKQKTQRKKEDCAQEKRIAAERKQQKLHDNAIRLAGF</sequence>
<organism evidence="3 4">
    <name type="scientific">Puccinia coronata f. sp. avenae</name>
    <dbReference type="NCBI Taxonomy" id="200324"/>
    <lineage>
        <taxon>Eukaryota</taxon>
        <taxon>Fungi</taxon>
        <taxon>Dikarya</taxon>
        <taxon>Basidiomycota</taxon>
        <taxon>Pucciniomycotina</taxon>
        <taxon>Pucciniomycetes</taxon>
        <taxon>Pucciniales</taxon>
        <taxon>Pucciniaceae</taxon>
        <taxon>Puccinia</taxon>
    </lineage>
</organism>
<feature type="coiled-coil region" evidence="1">
    <location>
        <begin position="124"/>
        <end position="177"/>
    </location>
</feature>
<name>A0A2N5RU60_9BASI</name>
<gene>
    <name evidence="3" type="ORF">PCANC_28884</name>
</gene>